<organism evidence="2 3">
    <name type="scientific">Profundicola chukchiensis</name>
    <dbReference type="NCBI Taxonomy" id="2961959"/>
    <lineage>
        <taxon>Bacteria</taxon>
        <taxon>Pseudomonadati</taxon>
        <taxon>Bacteroidota</taxon>
        <taxon>Flavobacteriia</taxon>
        <taxon>Flavobacteriales</taxon>
        <taxon>Weeksellaceae</taxon>
        <taxon>Profundicola</taxon>
    </lineage>
</organism>
<keyword evidence="3" id="KW-1185">Reference proteome</keyword>
<evidence type="ECO:0000313" key="3">
    <source>
        <dbReference type="Proteomes" id="UP001152599"/>
    </source>
</evidence>
<feature type="domain" description="Glycosyl transferase family 1" evidence="1">
    <location>
        <begin position="201"/>
        <end position="353"/>
    </location>
</feature>
<evidence type="ECO:0000259" key="1">
    <source>
        <dbReference type="Pfam" id="PF00534"/>
    </source>
</evidence>
<dbReference type="AlphaFoldDB" id="A0A9X4MTS8"/>
<reference evidence="2" key="1">
    <citation type="submission" date="2022-07" db="EMBL/GenBank/DDBJ databases">
        <title>Description and genome-wide analysis of Profundicola chukchiensis gen. nov., sp. nov., marine bacteria isolated from bottom sediments of the Chukchi Sea.</title>
        <authorList>
            <person name="Romanenko L."/>
            <person name="Otstavnykh N."/>
            <person name="Kurilenko V."/>
            <person name="Eremeev V."/>
            <person name="Velansky P."/>
            <person name="Mikhailov V."/>
            <person name="Isaeva M."/>
        </authorList>
    </citation>
    <scope>NUCLEOTIDE SEQUENCE</scope>
    <source>
        <strain evidence="2">KMM 9713</strain>
    </source>
</reference>
<accession>A0A9X4MTS8</accession>
<proteinExistence type="predicted"/>
<dbReference type="CDD" id="cd03811">
    <property type="entry name" value="GT4_GT28_WabH-like"/>
    <property type="match status" value="1"/>
</dbReference>
<dbReference type="Proteomes" id="UP001152599">
    <property type="component" value="Unassembled WGS sequence"/>
</dbReference>
<dbReference type="PANTHER" id="PTHR12526">
    <property type="entry name" value="GLYCOSYLTRANSFERASE"/>
    <property type="match status" value="1"/>
</dbReference>
<dbReference type="SUPFAM" id="SSF53756">
    <property type="entry name" value="UDP-Glycosyltransferase/glycogen phosphorylase"/>
    <property type="match status" value="1"/>
</dbReference>
<dbReference type="Gene3D" id="3.40.50.2000">
    <property type="entry name" value="Glycogen Phosphorylase B"/>
    <property type="match status" value="2"/>
</dbReference>
<evidence type="ECO:0000313" key="2">
    <source>
        <dbReference type="EMBL" id="MDG4944796.1"/>
    </source>
</evidence>
<dbReference type="PANTHER" id="PTHR12526:SF627">
    <property type="entry name" value="D-RHAMNOSYLTRANSFERASE WBPZ"/>
    <property type="match status" value="1"/>
</dbReference>
<protein>
    <submittedName>
        <fullName evidence="2">Glycosyltransferase</fullName>
    </submittedName>
</protein>
<dbReference type="RefSeq" id="WP_304419544.1">
    <property type="nucleotide sequence ID" value="NZ_JANCMU010000001.1"/>
</dbReference>
<dbReference type="Pfam" id="PF00534">
    <property type="entry name" value="Glycos_transf_1"/>
    <property type="match status" value="1"/>
</dbReference>
<name>A0A9X4MTS8_9FLAO</name>
<dbReference type="GO" id="GO:0016757">
    <property type="term" value="F:glycosyltransferase activity"/>
    <property type="evidence" value="ECO:0007669"/>
    <property type="project" value="InterPro"/>
</dbReference>
<comment type="caution">
    <text evidence="2">The sequence shown here is derived from an EMBL/GenBank/DDBJ whole genome shotgun (WGS) entry which is preliminary data.</text>
</comment>
<dbReference type="EMBL" id="JANCMU010000001">
    <property type="protein sequence ID" value="MDG4944796.1"/>
    <property type="molecule type" value="Genomic_DNA"/>
</dbReference>
<sequence length="375" mass="42913">MKILFVIESLHLGGAEKSLVTLLNKLKDKDFQIDLLIFKSGGELESDIPHKVHIIRKNIKIGFLDRIILKLSKLTHTKVHHAQLFRKYILKNTENFKHSYDVAIAYNQGLATYYVSERIKANKKLAWINVEYTKAGYSIEKDIQFYRKFDQIVTVSKPACENFSEALALIGEKSIEPMVIKDITNNEEIRRKASAFDPKFENNIFHICSVGRLVYQKNYTLAIKAASILKLKGYQFKWHIIGDGAERKQLNKLIDKFKLNEDFILYGSKINPYPYIHHADIFVQTSKSEGLGLTVIEAKILQKPVVATAFAKDNGIIIHEKTGLISPSTPNSIAENIERLINDIDLRQQISKQPYSVDDDEIKTLNLIENLIRAI</sequence>
<dbReference type="InterPro" id="IPR001296">
    <property type="entry name" value="Glyco_trans_1"/>
</dbReference>
<gene>
    <name evidence="2" type="ORF">NMK71_00065</name>
</gene>